<protein>
    <recommendedName>
        <fullName evidence="4">NnrS family protein</fullName>
    </recommendedName>
</protein>
<evidence type="ECO:0000313" key="2">
    <source>
        <dbReference type="EMBL" id="QLH78055.1"/>
    </source>
</evidence>
<feature type="transmembrane region" description="Helical" evidence="1">
    <location>
        <begin position="96"/>
        <end position="118"/>
    </location>
</feature>
<evidence type="ECO:0000313" key="3">
    <source>
        <dbReference type="Proteomes" id="UP000509667"/>
    </source>
</evidence>
<reference evidence="2 3" key="1">
    <citation type="submission" date="2020-07" db="EMBL/GenBank/DDBJ databases">
        <title>Halosimplex pelagicum sp. nov. and Halosimplex rubrum sp. nov., isolated from salted brown alga Laminaria, and emended description of the genus Halosimplex.</title>
        <authorList>
            <person name="Cui H."/>
        </authorList>
    </citation>
    <scope>NUCLEOTIDE SEQUENCE [LARGE SCALE GENOMIC DNA]</scope>
    <source>
        <strain evidence="2 3">R27</strain>
    </source>
</reference>
<feature type="transmembrane region" description="Helical" evidence="1">
    <location>
        <begin position="69"/>
        <end position="90"/>
    </location>
</feature>
<feature type="transmembrane region" description="Helical" evidence="1">
    <location>
        <begin position="182"/>
        <end position="202"/>
    </location>
</feature>
<keyword evidence="1" id="KW-0812">Transmembrane</keyword>
<dbReference type="EMBL" id="CP058910">
    <property type="protein sequence ID" value="QLH78055.1"/>
    <property type="molecule type" value="Genomic_DNA"/>
</dbReference>
<dbReference type="Proteomes" id="UP000509667">
    <property type="component" value="Chromosome"/>
</dbReference>
<evidence type="ECO:0008006" key="4">
    <source>
        <dbReference type="Google" id="ProtNLM"/>
    </source>
</evidence>
<organism evidence="2 3">
    <name type="scientific">Halosimplex rubrum</name>
    <dbReference type="NCBI Taxonomy" id="869889"/>
    <lineage>
        <taxon>Archaea</taxon>
        <taxon>Methanobacteriati</taxon>
        <taxon>Methanobacteriota</taxon>
        <taxon>Stenosarchaea group</taxon>
        <taxon>Halobacteria</taxon>
        <taxon>Halobacteriales</taxon>
        <taxon>Haloarculaceae</taxon>
        <taxon>Halosimplex</taxon>
    </lineage>
</organism>
<dbReference type="GeneID" id="56078682"/>
<dbReference type="AlphaFoldDB" id="A0A7D5T6Z2"/>
<name>A0A7D5T6Z2_9EURY</name>
<accession>A0A7D5T6Z2</accession>
<dbReference type="RefSeq" id="WP_179907977.1">
    <property type="nucleotide sequence ID" value="NZ_CP058910.1"/>
</dbReference>
<feature type="transmembrane region" description="Helical" evidence="1">
    <location>
        <begin position="147"/>
        <end position="170"/>
    </location>
</feature>
<feature type="transmembrane region" description="Helical" evidence="1">
    <location>
        <begin position="37"/>
        <end position="57"/>
    </location>
</feature>
<sequence length="395" mass="40226">MSATLSRWSRALVASGVCWLVAWQAAAVTGLPRRATVTLGLYGFVLSVVFGKAYALVPSYFDRSLAWPAAPAVHLPLAVAGTAGLALAPLESVPAAVGAVGATAWTAGVAVFLATLGWTLRDNPTGAETGTGDHAADRRPVDRAANLFVPVVFAYLAVGSWATLAGRVAAVPALLDGYPPRATHLLAAGGAALLLFAVGFRLLPRFLVVDLPPWVPWVVLPPGALGPALLATGLPAGPVFRAGAVLEAVAVVGFAAVYARLFRATDRDRVGFDGPLLGVGFGVLAVALGLSFAFGSVDPALVAVHHRLNLLGFLGLSIVGVTFQFYPPTVGRFPGAGDRLARVAMGLIAGGLGLELAGAVVPVALARTTGRALALAGSLAYASLVLGVFVQRARG</sequence>
<feature type="transmembrane region" description="Helical" evidence="1">
    <location>
        <begin position="214"/>
        <end position="234"/>
    </location>
</feature>
<feature type="transmembrane region" description="Helical" evidence="1">
    <location>
        <begin position="308"/>
        <end position="326"/>
    </location>
</feature>
<dbReference type="OrthoDB" id="206316at2157"/>
<proteinExistence type="predicted"/>
<gene>
    <name evidence="2" type="ORF">HZS55_12425</name>
</gene>
<keyword evidence="1" id="KW-0472">Membrane</keyword>
<keyword evidence="1" id="KW-1133">Transmembrane helix</keyword>
<feature type="transmembrane region" description="Helical" evidence="1">
    <location>
        <begin position="274"/>
        <end position="296"/>
    </location>
</feature>
<feature type="transmembrane region" description="Helical" evidence="1">
    <location>
        <begin position="240"/>
        <end position="262"/>
    </location>
</feature>
<feature type="transmembrane region" description="Helical" evidence="1">
    <location>
        <begin position="347"/>
        <end position="366"/>
    </location>
</feature>
<keyword evidence="3" id="KW-1185">Reference proteome</keyword>
<feature type="transmembrane region" description="Helical" evidence="1">
    <location>
        <begin position="372"/>
        <end position="390"/>
    </location>
</feature>
<evidence type="ECO:0000256" key="1">
    <source>
        <dbReference type="SAM" id="Phobius"/>
    </source>
</evidence>
<dbReference type="KEGG" id="hrr:HZS55_12425"/>